<evidence type="ECO:0000259" key="2">
    <source>
        <dbReference type="PROSITE" id="PS51192"/>
    </source>
</evidence>
<dbReference type="PANTHER" id="PTHR10799">
    <property type="entry name" value="SNF2/RAD54 HELICASE FAMILY"/>
    <property type="match status" value="1"/>
</dbReference>
<evidence type="ECO:0000313" key="5">
    <source>
        <dbReference type="Proteomes" id="UP001142325"/>
    </source>
</evidence>
<gene>
    <name evidence="4" type="ORF">GCM10017596_21490</name>
</gene>
<dbReference type="Pfam" id="PF00271">
    <property type="entry name" value="Helicase_C"/>
    <property type="match status" value="1"/>
</dbReference>
<dbReference type="SMART" id="SM00487">
    <property type="entry name" value="DEXDc"/>
    <property type="match status" value="1"/>
</dbReference>
<keyword evidence="4" id="KW-0347">Helicase</keyword>
<dbReference type="SUPFAM" id="SSF52540">
    <property type="entry name" value="P-loop containing nucleoside triphosphate hydrolases"/>
    <property type="match status" value="2"/>
</dbReference>
<dbReference type="PROSITE" id="PS51192">
    <property type="entry name" value="HELICASE_ATP_BIND_1"/>
    <property type="match status" value="1"/>
</dbReference>
<proteinExistence type="predicted"/>
<evidence type="ECO:0000256" key="1">
    <source>
        <dbReference type="ARBA" id="ARBA00022801"/>
    </source>
</evidence>
<dbReference type="EMBL" id="BSET01000002">
    <property type="protein sequence ID" value="GLK02434.1"/>
    <property type="molecule type" value="Genomic_DNA"/>
</dbReference>
<dbReference type="InterPro" id="IPR049730">
    <property type="entry name" value="SNF2/RAD54-like_C"/>
</dbReference>
<dbReference type="GO" id="GO:0004386">
    <property type="term" value="F:helicase activity"/>
    <property type="evidence" value="ECO:0007669"/>
    <property type="project" value="UniProtKB-KW"/>
</dbReference>
<dbReference type="Gene3D" id="3.40.50.300">
    <property type="entry name" value="P-loop containing nucleotide triphosphate hydrolases"/>
    <property type="match status" value="1"/>
</dbReference>
<dbReference type="Pfam" id="PF00176">
    <property type="entry name" value="SNF2-rel_dom"/>
    <property type="match status" value="1"/>
</dbReference>
<dbReference type="InterPro" id="IPR038718">
    <property type="entry name" value="SNF2-like_sf"/>
</dbReference>
<evidence type="ECO:0000313" key="4">
    <source>
        <dbReference type="EMBL" id="GLK02434.1"/>
    </source>
</evidence>
<evidence type="ECO:0000259" key="3">
    <source>
        <dbReference type="PROSITE" id="PS51194"/>
    </source>
</evidence>
<dbReference type="Proteomes" id="UP001142325">
    <property type="component" value="Unassembled WGS sequence"/>
</dbReference>
<feature type="domain" description="Helicase ATP-binding" evidence="2">
    <location>
        <begin position="525"/>
        <end position="686"/>
    </location>
</feature>
<dbReference type="GO" id="GO:0016787">
    <property type="term" value="F:hydrolase activity"/>
    <property type="evidence" value="ECO:0007669"/>
    <property type="project" value="UniProtKB-KW"/>
</dbReference>
<comment type="caution">
    <text evidence="4">The sequence shown here is derived from an EMBL/GenBank/DDBJ whole genome shotgun (WGS) entry which is preliminary data.</text>
</comment>
<dbReference type="RefSeq" id="WP_204939978.1">
    <property type="nucleotide sequence ID" value="NZ_BAAAUM010000002.1"/>
</dbReference>
<feature type="domain" description="Helicase C-terminal" evidence="3">
    <location>
        <begin position="817"/>
        <end position="967"/>
    </location>
</feature>
<reference evidence="4" key="2">
    <citation type="submission" date="2023-01" db="EMBL/GenBank/DDBJ databases">
        <authorList>
            <person name="Sun Q."/>
            <person name="Evtushenko L."/>
        </authorList>
    </citation>
    <scope>NUCLEOTIDE SEQUENCE</scope>
    <source>
        <strain evidence="4">VKM Ac-1958</strain>
    </source>
</reference>
<dbReference type="SMART" id="SM00490">
    <property type="entry name" value="HELICc"/>
    <property type="match status" value="1"/>
</dbReference>
<keyword evidence="4" id="KW-0547">Nucleotide-binding</keyword>
<reference evidence="4" key="1">
    <citation type="journal article" date="2014" name="Int. J. Syst. Evol. Microbiol.">
        <title>Complete genome sequence of Corynebacterium casei LMG S-19264T (=DSM 44701T), isolated from a smear-ripened cheese.</title>
        <authorList>
            <consortium name="US DOE Joint Genome Institute (JGI-PGF)"/>
            <person name="Walter F."/>
            <person name="Albersmeier A."/>
            <person name="Kalinowski J."/>
            <person name="Ruckert C."/>
        </authorList>
    </citation>
    <scope>NUCLEOTIDE SEQUENCE</scope>
    <source>
        <strain evidence="4">VKM Ac-1958</strain>
    </source>
</reference>
<dbReference type="Gene3D" id="3.40.50.10810">
    <property type="entry name" value="Tandem AAA-ATPase domain"/>
    <property type="match status" value="1"/>
</dbReference>
<name>A0A9W6HUJ9_9MICO</name>
<dbReference type="CDD" id="cd18793">
    <property type="entry name" value="SF2_C_SNF"/>
    <property type="match status" value="1"/>
</dbReference>
<dbReference type="GO" id="GO:0005524">
    <property type="term" value="F:ATP binding"/>
    <property type="evidence" value="ECO:0007669"/>
    <property type="project" value="InterPro"/>
</dbReference>
<sequence>MSTTPDSAASAPLSWRALTPSARASTTPLALGIELRRRDASRHHWSAPRATSATVRDLARDPGELLLAVRPLRQSQSTGAWVQADASWDAVRRPNTQFDPAQSRWFGDLLSLARDSLLSGLSGDWLALDPVESRLLWPHLRDAASHGVPFVSTQRDVALVFAGHVEVTAVADRDPRNLLSLRAEAAFDGERAGGRFLRTVGHTGVYAYDVQGATATLYLGESMLPEALHRLIGAVAVHVPEAEEADFVRELSPGLRRAGVLRAGLGVTFPDLPVPTAALAVRFLPGDRVTYAWQWRYEGYGRFPFAAGDDPVRDGAAETAARPEIEAAWADVAGTAFIETDSLHDVDAAEFVAHIAPALEERGVDVSYHGERRNYHELAGDPEIRITTVESTDPDWFDLGVIVTIEGRTIPFRPLFTALSKGQKKMKLSDGGYFSLAHPALQRLKDLIDECTELAEWETGPRISRYQVALWDDFEDLADEAEPAITWRATAEGLRNAHAVPAVAVPQGLRATLRPYQQHGLDWLAFLWAHKLGGILADDMGLGKTVQILALLQHARESGERRPFLIVAPTSVTDTWVREARRFVPDLRLGVVARRPRSAATIARLAAQHDVLVTSYTVLRLGEDAFAEAQWAGLILDEAHAVKNAATLQHLAAARIRADVTFAVTGTPMENSLTDLWALLSLVAPGLFASAQRFRRDYVQPIERGKVAENAENGAHRAHQLERLRRRIRPLVLRRTKDEVAPDLPPKQEQVLRVDLSPAHRALYDVVLQRERQKILGLLRDLDRNRFIVFRSLTLLRMLSLSPGLIDETDARIGSRKIDVLLERITEMQAEGHRALVFSQFTSYLALVARRLEKEGIPYAYLDGATRQRPAVIEGFRSGEQPVFLISLKAGGVGLTLTEADYVFLLDPWWNPAAEAQAIDRTHRIGQDNTVLVYRLIATDTIEEKVLALQQRKARLITAVMDDENLFAQTLTADDIRGLLD</sequence>
<dbReference type="InterPro" id="IPR001650">
    <property type="entry name" value="Helicase_C-like"/>
</dbReference>
<protein>
    <submittedName>
        <fullName evidence="4">DNA helicase</fullName>
    </submittedName>
</protein>
<dbReference type="InterPro" id="IPR027417">
    <property type="entry name" value="P-loop_NTPase"/>
</dbReference>
<keyword evidence="4" id="KW-0067">ATP-binding</keyword>
<keyword evidence="5" id="KW-1185">Reference proteome</keyword>
<dbReference type="InterPro" id="IPR014001">
    <property type="entry name" value="Helicase_ATP-bd"/>
</dbReference>
<dbReference type="InterPro" id="IPR000330">
    <property type="entry name" value="SNF2_N"/>
</dbReference>
<dbReference type="PROSITE" id="PS51194">
    <property type="entry name" value="HELICASE_CTER"/>
    <property type="match status" value="1"/>
</dbReference>
<accession>A0A9W6HUJ9</accession>
<keyword evidence="1" id="KW-0378">Hydrolase</keyword>
<dbReference type="AlphaFoldDB" id="A0A9W6HUJ9"/>
<organism evidence="4 5">
    <name type="scientific">Microbacterium keratanolyticum</name>
    <dbReference type="NCBI Taxonomy" id="67574"/>
    <lineage>
        <taxon>Bacteria</taxon>
        <taxon>Bacillati</taxon>
        <taxon>Actinomycetota</taxon>
        <taxon>Actinomycetes</taxon>
        <taxon>Micrococcales</taxon>
        <taxon>Microbacteriaceae</taxon>
        <taxon>Microbacterium</taxon>
    </lineage>
</organism>